<organism evidence="2 3">
    <name type="scientific">Hypsibius exemplaris</name>
    <name type="common">Freshwater tardigrade</name>
    <dbReference type="NCBI Taxonomy" id="2072580"/>
    <lineage>
        <taxon>Eukaryota</taxon>
        <taxon>Metazoa</taxon>
        <taxon>Ecdysozoa</taxon>
        <taxon>Tardigrada</taxon>
        <taxon>Eutardigrada</taxon>
        <taxon>Parachela</taxon>
        <taxon>Hypsibioidea</taxon>
        <taxon>Hypsibiidae</taxon>
        <taxon>Hypsibius</taxon>
    </lineage>
</organism>
<proteinExistence type="predicted"/>
<name>A0A1W0X2B5_HYPEX</name>
<feature type="region of interest" description="Disordered" evidence="1">
    <location>
        <begin position="38"/>
        <end position="58"/>
    </location>
</feature>
<reference evidence="3" key="1">
    <citation type="submission" date="2017-01" db="EMBL/GenBank/DDBJ databases">
        <title>Comparative genomics of anhydrobiosis in the tardigrade Hypsibius dujardini.</title>
        <authorList>
            <person name="Yoshida Y."/>
            <person name="Koutsovoulos G."/>
            <person name="Laetsch D."/>
            <person name="Stevens L."/>
            <person name="Kumar S."/>
            <person name="Horikawa D."/>
            <person name="Ishino K."/>
            <person name="Komine S."/>
            <person name="Tomita M."/>
            <person name="Blaxter M."/>
            <person name="Arakawa K."/>
        </authorList>
    </citation>
    <scope>NUCLEOTIDE SEQUENCE [LARGE SCALE GENOMIC DNA]</scope>
    <source>
        <strain evidence="3">Z151</strain>
    </source>
</reference>
<dbReference type="AlphaFoldDB" id="A0A1W0X2B5"/>
<accession>A0A1W0X2B5</accession>
<sequence>MGCVYRCAAVTLSVAHRNSISDPQSNRGTAARLHSSHFSVPHMHRGHAMPKSGRDAMRSGSRCGVVRVAMRCGQGRDAVWSGSRCGAVWSGSRCGVVRVAGSQ</sequence>
<evidence type="ECO:0000313" key="3">
    <source>
        <dbReference type="Proteomes" id="UP000192578"/>
    </source>
</evidence>
<evidence type="ECO:0000256" key="1">
    <source>
        <dbReference type="SAM" id="MobiDB-lite"/>
    </source>
</evidence>
<gene>
    <name evidence="2" type="ORF">BV898_04473</name>
</gene>
<comment type="caution">
    <text evidence="2">The sequence shown here is derived from an EMBL/GenBank/DDBJ whole genome shotgun (WGS) entry which is preliminary data.</text>
</comment>
<keyword evidence="3" id="KW-1185">Reference proteome</keyword>
<evidence type="ECO:0000313" key="2">
    <source>
        <dbReference type="EMBL" id="OQV21571.1"/>
    </source>
</evidence>
<dbReference type="Proteomes" id="UP000192578">
    <property type="component" value="Unassembled WGS sequence"/>
</dbReference>
<dbReference type="EMBL" id="MTYJ01000022">
    <property type="protein sequence ID" value="OQV21571.1"/>
    <property type="molecule type" value="Genomic_DNA"/>
</dbReference>
<protein>
    <submittedName>
        <fullName evidence="2">Uncharacterized protein</fullName>
    </submittedName>
</protein>